<gene>
    <name evidence="1" type="ORF">EV383_5399</name>
</gene>
<dbReference type="RefSeq" id="WP_130292458.1">
    <property type="nucleotide sequence ID" value="NZ_SHKL01000001.1"/>
</dbReference>
<organism evidence="1 2">
    <name type="scientific">Pseudonocardia sediminis</name>
    <dbReference type="NCBI Taxonomy" id="1397368"/>
    <lineage>
        <taxon>Bacteria</taxon>
        <taxon>Bacillati</taxon>
        <taxon>Actinomycetota</taxon>
        <taxon>Actinomycetes</taxon>
        <taxon>Pseudonocardiales</taxon>
        <taxon>Pseudonocardiaceae</taxon>
        <taxon>Pseudonocardia</taxon>
    </lineage>
</organism>
<reference evidence="1 2" key="1">
    <citation type="submission" date="2019-02" db="EMBL/GenBank/DDBJ databases">
        <title>Sequencing the genomes of 1000 actinobacteria strains.</title>
        <authorList>
            <person name="Klenk H.-P."/>
        </authorList>
    </citation>
    <scope>NUCLEOTIDE SEQUENCE [LARGE SCALE GENOMIC DNA]</scope>
    <source>
        <strain evidence="1 2">DSM 45779</strain>
    </source>
</reference>
<dbReference type="Proteomes" id="UP000291591">
    <property type="component" value="Unassembled WGS sequence"/>
</dbReference>
<evidence type="ECO:0000313" key="1">
    <source>
        <dbReference type="EMBL" id="RZT88457.1"/>
    </source>
</evidence>
<comment type="caution">
    <text evidence="1">The sequence shown here is derived from an EMBL/GenBank/DDBJ whole genome shotgun (WGS) entry which is preliminary data.</text>
</comment>
<dbReference type="OrthoDB" id="3568381at2"/>
<protein>
    <submittedName>
        <fullName evidence="1">Uncharacterized protein</fullName>
    </submittedName>
</protein>
<dbReference type="EMBL" id="SHKL01000001">
    <property type="protein sequence ID" value="RZT88457.1"/>
    <property type="molecule type" value="Genomic_DNA"/>
</dbReference>
<evidence type="ECO:0000313" key="2">
    <source>
        <dbReference type="Proteomes" id="UP000291591"/>
    </source>
</evidence>
<proteinExistence type="predicted"/>
<dbReference type="AlphaFoldDB" id="A0A4Q7V1R1"/>
<sequence length="213" mass="22746">MTGETTRQGTDPTLLVLHTLRLSGFVAVDTVAERTGLDAAAVTAELDVAAAAGRAKERTGRISGWMLTPDGRAEHARLLAAELDATGARTEVERAEEAFLELNLPFKEICSRWQLLPDGSSNDHSDTAYDDAMIAELGGLHPRAVALTDGLAGALPRFARYAPALTGALTRLRGGDPKAFAAPLSSSYHDVWMELHQDLMSTLGRERTAADGH</sequence>
<accession>A0A4Q7V1R1</accession>
<keyword evidence="2" id="KW-1185">Reference proteome</keyword>
<name>A0A4Q7V1R1_PSEST</name>